<dbReference type="AlphaFoldDB" id="A0A0N0NS88"/>
<name>A0A0N0NS88_9EURO</name>
<feature type="compositionally biased region" description="Basic and acidic residues" evidence="1">
    <location>
        <begin position="46"/>
        <end position="67"/>
    </location>
</feature>
<feature type="compositionally biased region" description="Basic residues" evidence="1">
    <location>
        <begin position="134"/>
        <end position="145"/>
    </location>
</feature>
<feature type="region of interest" description="Disordered" evidence="1">
    <location>
        <begin position="134"/>
        <end position="171"/>
    </location>
</feature>
<dbReference type="EMBL" id="LFJN01000001">
    <property type="protein sequence ID" value="KPI45971.1"/>
    <property type="molecule type" value="Genomic_DNA"/>
</dbReference>
<dbReference type="Proteomes" id="UP000038010">
    <property type="component" value="Unassembled WGS sequence"/>
</dbReference>
<dbReference type="GeneID" id="28736565"/>
<feature type="region of interest" description="Disordered" evidence="1">
    <location>
        <begin position="46"/>
        <end position="114"/>
    </location>
</feature>
<accession>A0A0N0NS88</accession>
<proteinExistence type="predicted"/>
<dbReference type="VEuPathDB" id="FungiDB:AB675_454"/>
<organism evidence="2 3">
    <name type="scientific">Cyphellophora attinorum</name>
    <dbReference type="NCBI Taxonomy" id="1664694"/>
    <lineage>
        <taxon>Eukaryota</taxon>
        <taxon>Fungi</taxon>
        <taxon>Dikarya</taxon>
        <taxon>Ascomycota</taxon>
        <taxon>Pezizomycotina</taxon>
        <taxon>Eurotiomycetes</taxon>
        <taxon>Chaetothyriomycetidae</taxon>
        <taxon>Chaetothyriales</taxon>
        <taxon>Cyphellophoraceae</taxon>
        <taxon>Cyphellophora</taxon>
    </lineage>
</organism>
<evidence type="ECO:0000313" key="2">
    <source>
        <dbReference type="EMBL" id="KPI45971.1"/>
    </source>
</evidence>
<sequence length="322" mass="35477">MASKTQMVVLRVPKDKLAAIAGITLPTSTAEATSINAEIRERSLRIVDDGGRYSGSGKDDTSEHDPTPGKQPICDGELGQTPALRIRGRRRHNDDNVPSILRKPTKRRATQGQSLFHRVSKLALLTMTTERRCRTVTHGRRKRKRVASDNAFSDNKSDSGSTQRTEGLPKRHQAAAIGLAPAGSVNALLVDKPAENVGQTIAPADKNVAIRQWLVVLAENYSGQEFAGMPKSSANSVVSKLPSTCNDRPRIRRRDPASIRSESIDTQAMDQLWDLLESFYADSVAQADVGKFLWNSRMFLHQFEAALARTEKGWGLILRDLD</sequence>
<keyword evidence="3" id="KW-1185">Reference proteome</keyword>
<dbReference type="RefSeq" id="XP_018005934.1">
    <property type="nucleotide sequence ID" value="XM_018144696.1"/>
</dbReference>
<reference evidence="2 3" key="1">
    <citation type="submission" date="2015-06" db="EMBL/GenBank/DDBJ databases">
        <title>Draft genome of the ant-associated black yeast Phialophora attae CBS 131958.</title>
        <authorList>
            <person name="Moreno L.F."/>
            <person name="Stielow B.J."/>
            <person name="de Hoog S."/>
            <person name="Vicente V.A."/>
            <person name="Weiss V.A."/>
            <person name="de Vries M."/>
            <person name="Cruz L.M."/>
            <person name="Souza E.M."/>
        </authorList>
    </citation>
    <scope>NUCLEOTIDE SEQUENCE [LARGE SCALE GENOMIC DNA]</scope>
    <source>
        <strain evidence="2 3">CBS 131958</strain>
    </source>
</reference>
<evidence type="ECO:0000256" key="1">
    <source>
        <dbReference type="SAM" id="MobiDB-lite"/>
    </source>
</evidence>
<comment type="caution">
    <text evidence="2">The sequence shown here is derived from an EMBL/GenBank/DDBJ whole genome shotgun (WGS) entry which is preliminary data.</text>
</comment>
<feature type="compositionally biased region" description="Polar residues" evidence="1">
    <location>
        <begin position="150"/>
        <end position="165"/>
    </location>
</feature>
<protein>
    <submittedName>
        <fullName evidence="2">Uncharacterized protein</fullName>
    </submittedName>
</protein>
<evidence type="ECO:0000313" key="3">
    <source>
        <dbReference type="Proteomes" id="UP000038010"/>
    </source>
</evidence>
<gene>
    <name evidence="2" type="ORF">AB675_454</name>
</gene>